<evidence type="ECO:0000313" key="2">
    <source>
        <dbReference type="EMBL" id="KAF4670701.1"/>
    </source>
</evidence>
<dbReference type="EMBL" id="JABANN010000116">
    <property type="protein sequence ID" value="KAF4670701.1"/>
    <property type="molecule type" value="Genomic_DNA"/>
</dbReference>
<dbReference type="EMBL" id="JABAHT010000113">
    <property type="protein sequence ID" value="KAF4664608.1"/>
    <property type="molecule type" value="Genomic_DNA"/>
</dbReference>
<evidence type="ECO:0000313" key="3">
    <source>
        <dbReference type="Proteomes" id="UP000570595"/>
    </source>
</evidence>
<proteinExistence type="predicted"/>
<dbReference type="Proteomes" id="UP000570595">
    <property type="component" value="Unassembled WGS sequence"/>
</dbReference>
<accession>A0A7J6LZ82</accession>
<evidence type="ECO:0000313" key="1">
    <source>
        <dbReference type="EMBL" id="KAF4664608.1"/>
    </source>
</evidence>
<name>A0A7J6LZ82_PEROL</name>
<protein>
    <submittedName>
        <fullName evidence="1">Uncharacterized protein</fullName>
    </submittedName>
</protein>
<dbReference type="OrthoDB" id="415729at2759"/>
<gene>
    <name evidence="2" type="ORF">FOL46_000687</name>
    <name evidence="1" type="ORF">FOZ61_000679</name>
</gene>
<dbReference type="AlphaFoldDB" id="A0A7J6LZ82"/>
<organism evidence="1 3">
    <name type="scientific">Perkinsus olseni</name>
    <name type="common">Perkinsus atlanticus</name>
    <dbReference type="NCBI Taxonomy" id="32597"/>
    <lineage>
        <taxon>Eukaryota</taxon>
        <taxon>Sar</taxon>
        <taxon>Alveolata</taxon>
        <taxon>Perkinsozoa</taxon>
        <taxon>Perkinsea</taxon>
        <taxon>Perkinsida</taxon>
        <taxon>Perkinsidae</taxon>
        <taxon>Perkinsus</taxon>
    </lineage>
</organism>
<comment type="caution">
    <text evidence="1">The sequence shown here is derived from an EMBL/GenBank/DDBJ whole genome shotgun (WGS) entry which is preliminary data.</text>
</comment>
<dbReference type="Proteomes" id="UP000572268">
    <property type="component" value="Unassembled WGS sequence"/>
</dbReference>
<sequence length="256" mass="28758">MFDDISTQRLHSPSTDYAYPTVEDVERKMEHRHDTSKGAIVHERIPRLPLDQQPIIGMSHQTFETGNMVDVVSHRDDTSSEFQYAHDHPAALSKGLQPGTGRFQRDPVVLPSRAEAAPSPSEAYGHSAVVETVTSYPPRGRPGFANKGPEFDGLVWEKSKADECLGHRENCTAHDLALMHNEFNLDDANRVKKYGLSSCTLDREQHKALIRDEDALNHHHREPVAHFFSNPVITYENHILAQQIYADKHAKVAGQA</sequence>
<reference evidence="3 4" key="1">
    <citation type="submission" date="2020-04" db="EMBL/GenBank/DDBJ databases">
        <title>Perkinsus olseni comparative genomics.</title>
        <authorList>
            <person name="Bogema D.R."/>
        </authorList>
    </citation>
    <scope>NUCLEOTIDE SEQUENCE [LARGE SCALE GENOMIC DNA]</scope>
    <source>
        <strain evidence="1">ATCC PRA-179</strain>
        <strain evidence="2">ATCC PRA-31</strain>
    </source>
</reference>
<evidence type="ECO:0000313" key="4">
    <source>
        <dbReference type="Proteomes" id="UP000572268"/>
    </source>
</evidence>